<keyword evidence="3" id="KW-1185">Reference proteome</keyword>
<dbReference type="InterPro" id="IPR029063">
    <property type="entry name" value="SAM-dependent_MTases_sf"/>
</dbReference>
<accession>A0ABX7F228</accession>
<dbReference type="RefSeq" id="WP_203017133.1">
    <property type="nucleotide sequence ID" value="NZ_CP032405.1"/>
</dbReference>
<dbReference type="GO" id="GO:0008168">
    <property type="term" value="F:methyltransferase activity"/>
    <property type="evidence" value="ECO:0007669"/>
    <property type="project" value="UniProtKB-KW"/>
</dbReference>
<evidence type="ECO:0000313" key="2">
    <source>
        <dbReference type="EMBL" id="QRF53777.1"/>
    </source>
</evidence>
<dbReference type="SUPFAM" id="SSF53335">
    <property type="entry name" value="S-adenosyl-L-methionine-dependent methyltransferases"/>
    <property type="match status" value="1"/>
</dbReference>
<dbReference type="Pfam" id="PF05430">
    <property type="entry name" value="Methyltransf_30"/>
    <property type="match status" value="1"/>
</dbReference>
<dbReference type="PANTHER" id="PTHR39963:SF1">
    <property type="entry name" value="MNMC-LIKE METHYLTRANSFERASE DOMAIN-CONTAINING PROTEIN"/>
    <property type="match status" value="1"/>
</dbReference>
<sequence>MTHSNYPPGTGDTQAPLAWHDGDMPFSTAFGDHFYCQTDGRLECGHVFLAGNGLPERWRDADDFTIGELGFGTGLNACETWRQWKEHRRPGTHLHFVSFELFPMQAEEIDRALSRWSEIDAEREVLVARWPTDPSGVVKIDLDDQTRLSVVCGDALKNLTASTLTFDAWFLDGFAPSRNSAMWSADLMQRVHDTTRVGGSFATYAAAGFVRRNLIAAGFDVKRRPGFAGKREMLCGVRRSA</sequence>
<feature type="domain" description="MnmC-like methyltransferase" evidence="1">
    <location>
        <begin position="118"/>
        <end position="238"/>
    </location>
</feature>
<evidence type="ECO:0000259" key="1">
    <source>
        <dbReference type="Pfam" id="PF05430"/>
    </source>
</evidence>
<proteinExistence type="predicted"/>
<keyword evidence="2" id="KW-0808">Transferase</keyword>
<gene>
    <name evidence="2" type="ORF">D4A92_21140</name>
</gene>
<name>A0ABX7F228_9HYPH</name>
<keyword evidence="2" id="KW-0489">Methyltransferase</keyword>
<organism evidence="2 3">
    <name type="scientific">Rhizobium rosettiformans</name>
    <dbReference type="NCBI Taxonomy" id="1368430"/>
    <lineage>
        <taxon>Bacteria</taxon>
        <taxon>Pseudomonadati</taxon>
        <taxon>Pseudomonadota</taxon>
        <taxon>Alphaproteobacteria</taxon>
        <taxon>Hyphomicrobiales</taxon>
        <taxon>Rhizobiaceae</taxon>
        <taxon>Rhizobium/Agrobacterium group</taxon>
        <taxon>Rhizobium</taxon>
    </lineage>
</organism>
<dbReference type="EMBL" id="CP032405">
    <property type="protein sequence ID" value="QRF53777.1"/>
    <property type="molecule type" value="Genomic_DNA"/>
</dbReference>
<reference evidence="2 3" key="1">
    <citation type="submission" date="2018-09" db="EMBL/GenBank/DDBJ databases">
        <title>Rhizobium sp. MAE2-X.</title>
        <authorList>
            <person name="Lee Y."/>
            <person name="Jeon C.O."/>
        </authorList>
    </citation>
    <scope>NUCLEOTIDE SEQUENCE [LARGE SCALE GENOMIC DNA]</scope>
    <source>
        <strain evidence="2 3">MAE2-X</strain>
    </source>
</reference>
<dbReference type="Gene3D" id="3.40.50.150">
    <property type="entry name" value="Vaccinia Virus protein VP39"/>
    <property type="match status" value="1"/>
</dbReference>
<evidence type="ECO:0000313" key="3">
    <source>
        <dbReference type="Proteomes" id="UP000596351"/>
    </source>
</evidence>
<dbReference type="InterPro" id="IPR008471">
    <property type="entry name" value="MnmC-like_methylTransf"/>
</dbReference>
<protein>
    <submittedName>
        <fullName evidence="2">5-methylaminomethyl-2-thiouridine methyltransferase</fullName>
    </submittedName>
</protein>
<dbReference type="InterPro" id="IPR047785">
    <property type="entry name" value="tRNA_MNMC2"/>
</dbReference>
<dbReference type="Proteomes" id="UP000596351">
    <property type="component" value="Chromosome"/>
</dbReference>
<dbReference type="GO" id="GO:0032259">
    <property type="term" value="P:methylation"/>
    <property type="evidence" value="ECO:0007669"/>
    <property type="project" value="UniProtKB-KW"/>
</dbReference>
<dbReference type="NCBIfam" id="NF033855">
    <property type="entry name" value="tRNA_MNMC2"/>
    <property type="match status" value="1"/>
</dbReference>
<dbReference type="PANTHER" id="PTHR39963">
    <property type="entry name" value="SLL0983 PROTEIN"/>
    <property type="match status" value="1"/>
</dbReference>